<dbReference type="Proteomes" id="UP000566995">
    <property type="component" value="Unassembled WGS sequence"/>
</dbReference>
<name>A0A7W7KM39_PSENT</name>
<gene>
    <name evidence="1" type="ORF">HNP46_004226</name>
</gene>
<dbReference type="RefSeq" id="WP_184592730.1">
    <property type="nucleotide sequence ID" value="NZ_JACHLI010000018.1"/>
</dbReference>
<dbReference type="EMBL" id="JACHLI010000018">
    <property type="protein sequence ID" value="MBB4865345.1"/>
    <property type="molecule type" value="Genomic_DNA"/>
</dbReference>
<evidence type="ECO:0000313" key="1">
    <source>
        <dbReference type="EMBL" id="MBB4865345.1"/>
    </source>
</evidence>
<sequence>MSDLPKQWRHWCRTNGLKISGRRKSKYARQFYSWYNLIGHDRHWRINNRDMLQRGDTLEDFDRWANSGIIEVPMPKTKLEFDAAIRAMKDAPEPEEDGQERAFNVCIQALREAEERLGPLFESEADQK</sequence>
<proteinExistence type="predicted"/>
<reference evidence="1 2" key="1">
    <citation type="submission" date="2020-08" db="EMBL/GenBank/DDBJ databases">
        <title>Functional genomics of gut bacteria from endangered species of beetles.</title>
        <authorList>
            <person name="Carlos-Shanley C."/>
        </authorList>
    </citation>
    <scope>NUCLEOTIDE SEQUENCE [LARGE SCALE GENOMIC DNA]</scope>
    <source>
        <strain evidence="1 2">S00179</strain>
    </source>
</reference>
<accession>A0A7W7KM39</accession>
<evidence type="ECO:0000313" key="2">
    <source>
        <dbReference type="Proteomes" id="UP000566995"/>
    </source>
</evidence>
<comment type="caution">
    <text evidence="1">The sequence shown here is derived from an EMBL/GenBank/DDBJ whole genome shotgun (WGS) entry which is preliminary data.</text>
</comment>
<dbReference type="AlphaFoldDB" id="A0A7W7KM39"/>
<organism evidence="1 2">
    <name type="scientific">Pseudomonas nitroreducens</name>
    <dbReference type="NCBI Taxonomy" id="46680"/>
    <lineage>
        <taxon>Bacteria</taxon>
        <taxon>Pseudomonadati</taxon>
        <taxon>Pseudomonadota</taxon>
        <taxon>Gammaproteobacteria</taxon>
        <taxon>Pseudomonadales</taxon>
        <taxon>Pseudomonadaceae</taxon>
        <taxon>Pseudomonas</taxon>
    </lineage>
</organism>
<protein>
    <submittedName>
        <fullName evidence="1">Uncharacterized protein</fullName>
    </submittedName>
</protein>